<dbReference type="GO" id="GO:0034605">
    <property type="term" value="P:cellular response to heat"/>
    <property type="evidence" value="ECO:0007669"/>
    <property type="project" value="InterPro"/>
</dbReference>
<dbReference type="GO" id="GO:0003727">
    <property type="term" value="F:single-stranded RNA binding"/>
    <property type="evidence" value="ECO:0007669"/>
    <property type="project" value="InterPro"/>
</dbReference>
<organism evidence="7 8">
    <name type="scientific">Nocardia nova</name>
    <dbReference type="NCBI Taxonomy" id="37330"/>
    <lineage>
        <taxon>Bacteria</taxon>
        <taxon>Bacillati</taxon>
        <taxon>Actinomycetota</taxon>
        <taxon>Actinomycetes</taxon>
        <taxon>Mycobacteriales</taxon>
        <taxon>Nocardiaceae</taxon>
        <taxon>Nocardia</taxon>
    </lineage>
</organism>
<feature type="domain" description="RNA-binding S4" evidence="6">
    <location>
        <begin position="9"/>
        <end position="73"/>
    </location>
</feature>
<evidence type="ECO:0000313" key="8">
    <source>
        <dbReference type="Proteomes" id="UP000241647"/>
    </source>
</evidence>
<dbReference type="InterPro" id="IPR036986">
    <property type="entry name" value="S4_RNA-bd_sf"/>
</dbReference>
<sequence>MEQAQPATARVDSWIWAVRLFKTRSAAATACRGGHVRVNGTTVKPAHQIKPGDEVRVRNAGAERIVVVVRPIVKRVGASIATQCYIDKSPPPPAPEIVAAMPKRDRGAGRPTKRERRETDRLLGRDST</sequence>
<dbReference type="SMART" id="SM00363">
    <property type="entry name" value="S4"/>
    <property type="match status" value="1"/>
</dbReference>
<dbReference type="SUPFAM" id="SSF55174">
    <property type="entry name" value="Alpha-L RNA-binding motif"/>
    <property type="match status" value="1"/>
</dbReference>
<feature type="region of interest" description="Disordered" evidence="5">
    <location>
        <begin position="87"/>
        <end position="128"/>
    </location>
</feature>
<feature type="compositionally biased region" description="Basic and acidic residues" evidence="5">
    <location>
        <begin position="115"/>
        <end position="128"/>
    </location>
</feature>
<evidence type="ECO:0000313" key="7">
    <source>
        <dbReference type="EMBL" id="PSR62885.1"/>
    </source>
</evidence>
<dbReference type="Gene3D" id="3.10.290.10">
    <property type="entry name" value="RNA-binding S4 domain"/>
    <property type="match status" value="1"/>
</dbReference>
<comment type="similarity">
    <text evidence="1">Belongs to the HSP15 family.</text>
</comment>
<comment type="caution">
    <text evidence="7">The sequence shown here is derived from an EMBL/GenBank/DDBJ whole genome shotgun (WGS) entry which is preliminary data.</text>
</comment>
<dbReference type="Proteomes" id="UP000241647">
    <property type="component" value="Unassembled WGS sequence"/>
</dbReference>
<proteinExistence type="inferred from homology"/>
<accession>A0A2T2Z562</accession>
<evidence type="ECO:0000256" key="4">
    <source>
        <dbReference type="PROSITE-ProRule" id="PRU00182"/>
    </source>
</evidence>
<dbReference type="RefSeq" id="WP_063026022.1">
    <property type="nucleotide sequence ID" value="NZ_PYHS01000006.1"/>
</dbReference>
<evidence type="ECO:0000256" key="5">
    <source>
        <dbReference type="SAM" id="MobiDB-lite"/>
    </source>
</evidence>
<dbReference type="InterPro" id="IPR002942">
    <property type="entry name" value="S4_RNA-bd"/>
</dbReference>
<gene>
    <name evidence="7" type="ORF">C8259_14175</name>
</gene>
<evidence type="ECO:0000256" key="1">
    <source>
        <dbReference type="ARBA" id="ARBA00008396"/>
    </source>
</evidence>
<dbReference type="Pfam" id="PF01479">
    <property type="entry name" value="S4"/>
    <property type="match status" value="1"/>
</dbReference>
<keyword evidence="3" id="KW-0238">DNA-binding</keyword>
<name>A0A2T2Z562_9NOCA</name>
<keyword evidence="2 4" id="KW-0694">RNA-binding</keyword>
<evidence type="ECO:0000256" key="3">
    <source>
        <dbReference type="ARBA" id="ARBA00023125"/>
    </source>
</evidence>
<dbReference type="PIRSF" id="PIRSF016821">
    <property type="entry name" value="HSP15"/>
    <property type="match status" value="1"/>
</dbReference>
<dbReference type="GO" id="GO:0003677">
    <property type="term" value="F:DNA binding"/>
    <property type="evidence" value="ECO:0007669"/>
    <property type="project" value="UniProtKB-KW"/>
</dbReference>
<dbReference type="InterPro" id="IPR025708">
    <property type="entry name" value="HSP15"/>
</dbReference>
<dbReference type="CDD" id="cd00165">
    <property type="entry name" value="S4"/>
    <property type="match status" value="1"/>
</dbReference>
<protein>
    <submittedName>
        <fullName evidence="7">RNA-binding S4 domain-containing protein</fullName>
    </submittedName>
</protein>
<dbReference type="EMBL" id="PYHS01000006">
    <property type="protein sequence ID" value="PSR62885.1"/>
    <property type="molecule type" value="Genomic_DNA"/>
</dbReference>
<reference evidence="7 8" key="1">
    <citation type="submission" date="2018-02" db="EMBL/GenBank/DDBJ databases">
        <title>8 Nocardia nova and 1 Nocardia cyriacigeorgica strain used for evolution to TMP-SMX.</title>
        <authorList>
            <person name="Mehta H."/>
            <person name="Weng J."/>
            <person name="Shamoo Y."/>
        </authorList>
    </citation>
    <scope>NUCLEOTIDE SEQUENCE [LARGE SCALE GENOMIC DNA]</scope>
    <source>
        <strain evidence="7 8">ATCC 33727</strain>
    </source>
</reference>
<dbReference type="GO" id="GO:0043023">
    <property type="term" value="F:ribosomal large subunit binding"/>
    <property type="evidence" value="ECO:0007669"/>
    <property type="project" value="InterPro"/>
</dbReference>
<dbReference type="AlphaFoldDB" id="A0A2T2Z562"/>
<evidence type="ECO:0000259" key="6">
    <source>
        <dbReference type="SMART" id="SM00363"/>
    </source>
</evidence>
<dbReference type="PROSITE" id="PS50889">
    <property type="entry name" value="S4"/>
    <property type="match status" value="1"/>
</dbReference>
<evidence type="ECO:0000256" key="2">
    <source>
        <dbReference type="ARBA" id="ARBA00022884"/>
    </source>
</evidence>